<dbReference type="EMBL" id="LVXZ01000273">
    <property type="protein sequence ID" value="OAP87351.1"/>
    <property type="molecule type" value="Genomic_DNA"/>
</dbReference>
<proteinExistence type="predicted"/>
<sequence>MNGIGSTIISHFTSLHPEEEYNVIKSIDTNRNNTEETIPCRPASSISSAFFSESGEIVDEVLIEDIMQVRAMTQENWFIDQQRAESKSLDNAILFCQRSHSMVSEILTNKKSLITHGKKESDLFHILTAKDTPRRKAVRELVASWRKLLVYGLVLGKYYNGGTVCHLMNRDYLSPDPDNPGEFVRPERDQLGFFLELKGIMFTSADNAHCWLYNLRCEPWGSPKFTRMYLARLEQLMDALHRRREIAL</sequence>
<accession>A0A179B897</accession>
<name>A0A179B897_ACIFR</name>
<gene>
    <name evidence="1" type="ORF">A4H96_14595</name>
</gene>
<comment type="caution">
    <text evidence="1">The sequence shown here is derived from an EMBL/GenBank/DDBJ whole genome shotgun (WGS) entry which is preliminary data.</text>
</comment>
<dbReference type="Proteomes" id="UP000078302">
    <property type="component" value="Unassembled WGS sequence"/>
</dbReference>
<dbReference type="RefSeq" id="WP_064220240.1">
    <property type="nucleotide sequence ID" value="NZ_LVXZ01000273.1"/>
</dbReference>
<dbReference type="AlphaFoldDB" id="A0A179B897"/>
<reference evidence="1 2" key="1">
    <citation type="submission" date="2016-04" db="EMBL/GenBank/DDBJ databases">
        <title>Acidithiobacillus ferrooxidans genome sequencing and assembly.</title>
        <authorList>
            <person name="Zhou Z."/>
        </authorList>
    </citation>
    <scope>NUCLEOTIDE SEQUENCE [LARGE SCALE GENOMIC DNA]</scope>
    <source>
        <strain evidence="1 2">BY0502</strain>
    </source>
</reference>
<evidence type="ECO:0000313" key="1">
    <source>
        <dbReference type="EMBL" id="OAP87351.1"/>
    </source>
</evidence>
<keyword evidence="2" id="KW-1185">Reference proteome</keyword>
<protein>
    <submittedName>
        <fullName evidence="1">Uncharacterized protein</fullName>
    </submittedName>
</protein>
<organism evidence="1 2">
    <name type="scientific">Acidithiobacillus ferrooxidans</name>
    <name type="common">Thiobacillus ferrooxidans</name>
    <dbReference type="NCBI Taxonomy" id="920"/>
    <lineage>
        <taxon>Bacteria</taxon>
        <taxon>Pseudomonadati</taxon>
        <taxon>Pseudomonadota</taxon>
        <taxon>Acidithiobacillia</taxon>
        <taxon>Acidithiobacillales</taxon>
        <taxon>Acidithiobacillaceae</taxon>
        <taxon>Acidithiobacillus</taxon>
    </lineage>
</organism>
<evidence type="ECO:0000313" key="2">
    <source>
        <dbReference type="Proteomes" id="UP000078302"/>
    </source>
</evidence>